<organism evidence="1 2">
    <name type="scientific">Aeribacillus pallidus</name>
    <dbReference type="NCBI Taxonomy" id="33936"/>
    <lineage>
        <taxon>Bacteria</taxon>
        <taxon>Bacillati</taxon>
        <taxon>Bacillota</taxon>
        <taxon>Bacilli</taxon>
        <taxon>Bacillales</taxon>
        <taxon>Bacillaceae</taxon>
        <taxon>Aeribacillus</taxon>
    </lineage>
</organism>
<reference evidence="1 2" key="1">
    <citation type="submission" date="2016-04" db="EMBL/GenBank/DDBJ databases">
        <title>Draft genome sequence of Aeribacillus pallidus 8m3 from petroleum reservoir.</title>
        <authorList>
            <person name="Poltaraus A.B."/>
            <person name="Nazina T.N."/>
            <person name="Tourova T.P."/>
            <person name="Malakho S.M."/>
            <person name="Korshunova A.V."/>
            <person name="Sokolova D.S."/>
        </authorList>
    </citation>
    <scope>NUCLEOTIDE SEQUENCE [LARGE SCALE GENOMIC DNA]</scope>
    <source>
        <strain evidence="1 2">8m3</strain>
    </source>
</reference>
<dbReference type="OrthoDB" id="2862064at2"/>
<keyword evidence="2" id="KW-1185">Reference proteome</keyword>
<comment type="caution">
    <text evidence="1">The sequence shown here is derived from an EMBL/GenBank/DDBJ whole genome shotgun (WGS) entry which is preliminary data.</text>
</comment>
<dbReference type="EMBL" id="LWBR01000060">
    <property type="protein sequence ID" value="KZN95191.1"/>
    <property type="molecule type" value="Genomic_DNA"/>
</dbReference>
<evidence type="ECO:0000313" key="2">
    <source>
        <dbReference type="Proteomes" id="UP000076476"/>
    </source>
</evidence>
<dbReference type="STRING" id="33936.AZI98_15350"/>
<gene>
    <name evidence="1" type="ORF">AZI98_15350</name>
</gene>
<sequence length="168" mass="20325">MIIKKEGKINEIVYEYTTYHSGKYRLYPTITDLKIILEKIIESNSTTEYLRINPFYINEKANMQIEFDEYMFYLECREQFDEKELKEHILDCLDAHYPSVSTEQFEMGKILYPLCQHNDVESFKLSLEKYRDYLDTLLPRLFDIAKRKMQLKDEDLAFGYFCFEVHSE</sequence>
<dbReference type="RefSeq" id="WP_063389141.1">
    <property type="nucleotide sequence ID" value="NZ_LWBR01000060.1"/>
</dbReference>
<evidence type="ECO:0000313" key="1">
    <source>
        <dbReference type="EMBL" id="KZN95191.1"/>
    </source>
</evidence>
<protein>
    <submittedName>
        <fullName evidence="1">Uncharacterized protein</fullName>
    </submittedName>
</protein>
<name>A0A165WQ56_9BACI</name>
<dbReference type="AlphaFoldDB" id="A0A165WQ56"/>
<dbReference type="Proteomes" id="UP000076476">
    <property type="component" value="Unassembled WGS sequence"/>
</dbReference>
<proteinExistence type="predicted"/>
<accession>A0A165WQ56</accession>